<dbReference type="AlphaFoldDB" id="A0A5C6B185"/>
<evidence type="ECO:0008006" key="3">
    <source>
        <dbReference type="Google" id="ProtNLM"/>
    </source>
</evidence>
<evidence type="ECO:0000313" key="2">
    <source>
        <dbReference type="Proteomes" id="UP000320735"/>
    </source>
</evidence>
<name>A0A5C6B185_9PLAN</name>
<protein>
    <recommendedName>
        <fullName evidence="3">Leucine Rich repeats (2 copies)</fullName>
    </recommendedName>
</protein>
<proteinExistence type="predicted"/>
<dbReference type="Proteomes" id="UP000320735">
    <property type="component" value="Unassembled WGS sequence"/>
</dbReference>
<gene>
    <name evidence="1" type="ORF">CA54_59170</name>
</gene>
<keyword evidence="2" id="KW-1185">Reference proteome</keyword>
<dbReference type="InterPro" id="IPR001611">
    <property type="entry name" value="Leu-rich_rpt"/>
</dbReference>
<dbReference type="Gene3D" id="3.80.10.10">
    <property type="entry name" value="Ribonuclease Inhibitor"/>
    <property type="match status" value="1"/>
</dbReference>
<dbReference type="InterPro" id="IPR032675">
    <property type="entry name" value="LRR_dom_sf"/>
</dbReference>
<accession>A0A5C6B185</accession>
<dbReference type="Pfam" id="PF13516">
    <property type="entry name" value="LRR_6"/>
    <property type="match status" value="2"/>
</dbReference>
<sequence>MYSNHQSPGFKQRLGSKCLFRRMSQLGVLWLLDKEVGDGGIEQLQGMAKLRELDISRTQVTNDCMQYLMEIPTLEILNVTDTAVTPEGAVTLKETLSAVHIAPYSKIAN</sequence>
<dbReference type="SUPFAM" id="SSF52047">
    <property type="entry name" value="RNI-like"/>
    <property type="match status" value="1"/>
</dbReference>
<dbReference type="EMBL" id="SJPP01000004">
    <property type="protein sequence ID" value="TWU05229.1"/>
    <property type="molecule type" value="Genomic_DNA"/>
</dbReference>
<reference evidence="1 2" key="1">
    <citation type="submission" date="2019-02" db="EMBL/GenBank/DDBJ databases">
        <title>Deep-cultivation of Planctomycetes and their phenomic and genomic characterization uncovers novel biology.</title>
        <authorList>
            <person name="Wiegand S."/>
            <person name="Jogler M."/>
            <person name="Boedeker C."/>
            <person name="Pinto D."/>
            <person name="Vollmers J."/>
            <person name="Rivas-Marin E."/>
            <person name="Kohn T."/>
            <person name="Peeters S.H."/>
            <person name="Heuer A."/>
            <person name="Rast P."/>
            <person name="Oberbeckmann S."/>
            <person name="Bunk B."/>
            <person name="Jeske O."/>
            <person name="Meyerdierks A."/>
            <person name="Storesund J.E."/>
            <person name="Kallscheuer N."/>
            <person name="Luecker S."/>
            <person name="Lage O.M."/>
            <person name="Pohl T."/>
            <person name="Merkel B.J."/>
            <person name="Hornburger P."/>
            <person name="Mueller R.-W."/>
            <person name="Bruemmer F."/>
            <person name="Labrenz M."/>
            <person name="Spormann A.M."/>
            <person name="Op Den Camp H."/>
            <person name="Overmann J."/>
            <person name="Amann R."/>
            <person name="Jetten M.S.M."/>
            <person name="Mascher T."/>
            <person name="Medema M.H."/>
            <person name="Devos D.P."/>
            <person name="Kaster A.-K."/>
            <person name="Ovreas L."/>
            <person name="Rohde M."/>
            <person name="Galperin M.Y."/>
            <person name="Jogler C."/>
        </authorList>
    </citation>
    <scope>NUCLEOTIDE SEQUENCE [LARGE SCALE GENOMIC DNA]</scope>
    <source>
        <strain evidence="1 2">CA54</strain>
    </source>
</reference>
<comment type="caution">
    <text evidence="1">The sequence shown here is derived from an EMBL/GenBank/DDBJ whole genome shotgun (WGS) entry which is preliminary data.</text>
</comment>
<organism evidence="1 2">
    <name type="scientific">Symmachiella macrocystis</name>
    <dbReference type="NCBI Taxonomy" id="2527985"/>
    <lineage>
        <taxon>Bacteria</taxon>
        <taxon>Pseudomonadati</taxon>
        <taxon>Planctomycetota</taxon>
        <taxon>Planctomycetia</taxon>
        <taxon>Planctomycetales</taxon>
        <taxon>Planctomycetaceae</taxon>
        <taxon>Symmachiella</taxon>
    </lineage>
</organism>
<evidence type="ECO:0000313" key="1">
    <source>
        <dbReference type="EMBL" id="TWU05229.1"/>
    </source>
</evidence>